<keyword evidence="7 9" id="KW-1133">Transmembrane helix</keyword>
<comment type="subcellular location">
    <subcellularLocation>
        <location evidence="9">Cell membrane</location>
        <topology evidence="9">Multi-pass membrane protein</topology>
    </subcellularLocation>
    <subcellularLocation>
        <location evidence="1">Endomembrane system</location>
        <topology evidence="1">Multi-pass membrane protein</topology>
    </subcellularLocation>
</comment>
<dbReference type="PANTHER" id="PTHR10791">
    <property type="entry name" value="RAG1-ACTIVATING PROTEIN 1"/>
    <property type="match status" value="1"/>
</dbReference>
<comment type="similarity">
    <text evidence="2 9">Belongs to the SWEET sugar transporter family.</text>
</comment>
<feature type="transmembrane region" description="Helical" evidence="9">
    <location>
        <begin position="158"/>
        <end position="178"/>
    </location>
</feature>
<reference evidence="10 11" key="1">
    <citation type="journal article" date="2020" name="BMC Genomics">
        <title>Intraspecific diversification of the crop wild relative Brassica cretica Lam. using demographic model selection.</title>
        <authorList>
            <person name="Kioukis A."/>
            <person name="Michalopoulou V.A."/>
            <person name="Briers L."/>
            <person name="Pirintsos S."/>
            <person name="Studholme D.J."/>
            <person name="Pavlidis P."/>
            <person name="Sarris P.F."/>
        </authorList>
    </citation>
    <scope>NUCLEOTIDE SEQUENCE [LARGE SCALE GENOMIC DNA]</scope>
    <source>
        <strain evidence="11">cv. PFS-1207/04</strain>
    </source>
</reference>
<proteinExistence type="inferred from homology"/>
<sequence length="324" mass="35849">MGFISCTSFPTINSRIPSTHFLKQSTLPSLYSLKLALRREDKPSFSLSLSTCSIMATPVQASSSSSSTIGNIVSFGVFLSPVPTFYGIYKKKSSKGFQSIPYICALASATLLLFYGIMKTHAYLIISINTFGCFIEISYLFLYIIYAPREARIFTLKLILICNIGGLGLLILLVDLLIPKQHRVSTVGWVCAAYSLAVFASPLSVMRKVIRTKSVEYMPLLLSLSLTLNAVMWFFYGLLIEDKFIAMPNILGFLFGIAQMILYMMYHDSKKTDLPKLISTENQPTNETNLNEVAIVAVELSDARAENVEGSVRPMKTPNSSTTA</sequence>
<keyword evidence="6" id="KW-0677">Repeat</keyword>
<keyword evidence="11" id="KW-1185">Reference proteome</keyword>
<evidence type="ECO:0000256" key="5">
    <source>
        <dbReference type="ARBA" id="ARBA00022692"/>
    </source>
</evidence>
<feature type="transmembrane region" description="Helical" evidence="9">
    <location>
        <begin position="68"/>
        <end position="88"/>
    </location>
</feature>
<dbReference type="Pfam" id="PF03083">
    <property type="entry name" value="MtN3_slv"/>
    <property type="match status" value="2"/>
</dbReference>
<comment type="caution">
    <text evidence="10">The sequence shown here is derived from an EMBL/GenBank/DDBJ whole genome shotgun (WGS) entry which is preliminary data.</text>
</comment>
<feature type="transmembrane region" description="Helical" evidence="9">
    <location>
        <begin position="217"/>
        <end position="239"/>
    </location>
</feature>
<gene>
    <name evidence="10" type="ORF">DY000_02002154</name>
</gene>
<dbReference type="PANTHER" id="PTHR10791:SF134">
    <property type="entry name" value="BIDIRECTIONAL SUGAR TRANSPORTER SWEET9"/>
    <property type="match status" value="1"/>
</dbReference>
<evidence type="ECO:0000313" key="10">
    <source>
        <dbReference type="EMBL" id="KAF3546744.1"/>
    </source>
</evidence>
<evidence type="ECO:0000313" key="11">
    <source>
        <dbReference type="Proteomes" id="UP000266723"/>
    </source>
</evidence>
<feature type="transmembrane region" description="Helical" evidence="9">
    <location>
        <begin position="245"/>
        <end position="266"/>
    </location>
</feature>
<keyword evidence="8 9" id="KW-0472">Membrane</keyword>
<evidence type="ECO:0000256" key="6">
    <source>
        <dbReference type="ARBA" id="ARBA00022737"/>
    </source>
</evidence>
<feature type="transmembrane region" description="Helical" evidence="9">
    <location>
        <begin position="100"/>
        <end position="118"/>
    </location>
</feature>
<evidence type="ECO:0000256" key="8">
    <source>
        <dbReference type="ARBA" id="ARBA00023136"/>
    </source>
</evidence>
<keyword evidence="4 9" id="KW-0762">Sugar transport</keyword>
<organism evidence="10 11">
    <name type="scientific">Brassica cretica</name>
    <name type="common">Mustard</name>
    <dbReference type="NCBI Taxonomy" id="69181"/>
    <lineage>
        <taxon>Eukaryota</taxon>
        <taxon>Viridiplantae</taxon>
        <taxon>Streptophyta</taxon>
        <taxon>Embryophyta</taxon>
        <taxon>Tracheophyta</taxon>
        <taxon>Spermatophyta</taxon>
        <taxon>Magnoliopsida</taxon>
        <taxon>eudicotyledons</taxon>
        <taxon>Gunneridae</taxon>
        <taxon>Pentapetalae</taxon>
        <taxon>rosids</taxon>
        <taxon>malvids</taxon>
        <taxon>Brassicales</taxon>
        <taxon>Brassicaceae</taxon>
        <taxon>Brassiceae</taxon>
        <taxon>Brassica</taxon>
    </lineage>
</organism>
<dbReference type="InterPro" id="IPR047664">
    <property type="entry name" value="SWEET"/>
</dbReference>
<evidence type="ECO:0000256" key="1">
    <source>
        <dbReference type="ARBA" id="ARBA00004127"/>
    </source>
</evidence>
<dbReference type="EMBL" id="QGKV02000832">
    <property type="protein sequence ID" value="KAF3546744.1"/>
    <property type="molecule type" value="Genomic_DNA"/>
</dbReference>
<evidence type="ECO:0000256" key="4">
    <source>
        <dbReference type="ARBA" id="ARBA00022597"/>
    </source>
</evidence>
<feature type="transmembrane region" description="Helical" evidence="9">
    <location>
        <begin position="184"/>
        <end position="205"/>
    </location>
</feature>
<evidence type="ECO:0000256" key="9">
    <source>
        <dbReference type="RuleBase" id="RU910715"/>
    </source>
</evidence>
<evidence type="ECO:0000256" key="2">
    <source>
        <dbReference type="ARBA" id="ARBA00007809"/>
    </source>
</evidence>
<evidence type="ECO:0000256" key="7">
    <source>
        <dbReference type="ARBA" id="ARBA00022989"/>
    </source>
</evidence>
<evidence type="ECO:0000256" key="3">
    <source>
        <dbReference type="ARBA" id="ARBA00022448"/>
    </source>
</evidence>
<dbReference type="InterPro" id="IPR004316">
    <property type="entry name" value="SWEET_rpt"/>
</dbReference>
<protein>
    <recommendedName>
        <fullName evidence="9">Bidirectional sugar transporter SWEET</fullName>
    </recommendedName>
</protein>
<dbReference type="Gene3D" id="1.20.1280.290">
    <property type="match status" value="2"/>
</dbReference>
<feature type="transmembrane region" description="Helical" evidence="9">
    <location>
        <begin position="124"/>
        <end position="146"/>
    </location>
</feature>
<keyword evidence="5 9" id="KW-0812">Transmembrane</keyword>
<accession>A0ABQ7C409</accession>
<comment type="function">
    <text evidence="9">Mediates both low-affinity uptake and efflux of sugar across the membrane.</text>
</comment>
<keyword evidence="3 9" id="KW-0813">Transport</keyword>
<name>A0ABQ7C409_BRACR</name>
<dbReference type="Proteomes" id="UP000266723">
    <property type="component" value="Unassembled WGS sequence"/>
</dbReference>